<keyword evidence="1" id="KW-0175">Coiled coil</keyword>
<name>A0A6B2K231_9RHOB</name>
<protein>
    <submittedName>
        <fullName evidence="2">Uncharacterized protein</fullName>
    </submittedName>
</protein>
<dbReference type="Proteomes" id="UP000474757">
    <property type="component" value="Unassembled WGS sequence"/>
</dbReference>
<organism evidence="2 3">
    <name type="scientific">Pseudoroseicyclus tamaricis</name>
    <dbReference type="NCBI Taxonomy" id="2705421"/>
    <lineage>
        <taxon>Bacteria</taxon>
        <taxon>Pseudomonadati</taxon>
        <taxon>Pseudomonadota</taxon>
        <taxon>Alphaproteobacteria</taxon>
        <taxon>Rhodobacterales</taxon>
        <taxon>Paracoccaceae</taxon>
        <taxon>Pseudoroseicyclus</taxon>
    </lineage>
</organism>
<reference evidence="2 3" key="1">
    <citation type="submission" date="2020-02" db="EMBL/GenBank/DDBJ databases">
        <title>Pseudoroseicyclus tamarix, sp. nov., isolated from offshore sediment of a Tamarix chinensis forest.</title>
        <authorList>
            <person name="Gai Y."/>
        </authorList>
    </citation>
    <scope>NUCLEOTIDE SEQUENCE [LARGE SCALE GENOMIC DNA]</scope>
    <source>
        <strain evidence="2 3">CLL3-39</strain>
    </source>
</reference>
<feature type="coiled-coil region" evidence="1">
    <location>
        <begin position="12"/>
        <end position="39"/>
    </location>
</feature>
<gene>
    <name evidence="2" type="ORF">GZA08_12795</name>
</gene>
<dbReference type="RefSeq" id="WP_163894253.1">
    <property type="nucleotide sequence ID" value="NZ_JAAFYS010000003.1"/>
</dbReference>
<evidence type="ECO:0000313" key="3">
    <source>
        <dbReference type="Proteomes" id="UP000474757"/>
    </source>
</evidence>
<keyword evidence="3" id="KW-1185">Reference proteome</keyword>
<evidence type="ECO:0000313" key="2">
    <source>
        <dbReference type="EMBL" id="NDV01842.1"/>
    </source>
</evidence>
<dbReference type="EMBL" id="JAAGAB010000003">
    <property type="protein sequence ID" value="NDV01842.1"/>
    <property type="molecule type" value="Genomic_DNA"/>
</dbReference>
<proteinExistence type="predicted"/>
<sequence length="118" mass="12724">MADHYHPLRELLGNVADELQRADGELRDLEEIVIDALSRSPTQCDFETLQSFDTISQCLLAVAGFLRAALRGLPEDYGIDAAEAFGGVPLHALAARLAGEAQVRVPAESSGMEAIDLF</sequence>
<comment type="caution">
    <text evidence="2">The sequence shown here is derived from an EMBL/GenBank/DDBJ whole genome shotgun (WGS) entry which is preliminary data.</text>
</comment>
<accession>A0A6B2K231</accession>
<evidence type="ECO:0000256" key="1">
    <source>
        <dbReference type="SAM" id="Coils"/>
    </source>
</evidence>
<dbReference type="AlphaFoldDB" id="A0A6B2K231"/>